<feature type="compositionally biased region" description="Acidic residues" evidence="1">
    <location>
        <begin position="162"/>
        <end position="175"/>
    </location>
</feature>
<name>A0A1J4N7J9_9ACTN</name>
<comment type="caution">
    <text evidence="2">The sequence shown here is derived from an EMBL/GenBank/DDBJ whole genome shotgun (WGS) entry which is preliminary data.</text>
</comment>
<dbReference type="EMBL" id="JZDQ02000008">
    <property type="protein sequence ID" value="OIJ27498.1"/>
    <property type="molecule type" value="Genomic_DNA"/>
</dbReference>
<evidence type="ECO:0000313" key="3">
    <source>
        <dbReference type="Proteomes" id="UP000033772"/>
    </source>
</evidence>
<keyword evidence="3" id="KW-1185">Reference proteome</keyword>
<reference evidence="2" key="1">
    <citation type="submission" date="2016-10" db="EMBL/GenBank/DDBJ databases">
        <title>Draft Genome Sequence of Nocardioides luteus Strain BAFB, an Alkane-Degrading Bacterium Isolated from JP-7 Polluted Soil.</title>
        <authorList>
            <person name="Brown L."/>
            <person name="Ruiz O.N."/>
            <person name="Gunasekera T."/>
        </authorList>
    </citation>
    <scope>NUCLEOTIDE SEQUENCE [LARGE SCALE GENOMIC DNA]</scope>
    <source>
        <strain evidence="2">BAFB</strain>
    </source>
</reference>
<organism evidence="2 3">
    <name type="scientific">Nocardioides luteus</name>
    <dbReference type="NCBI Taxonomy" id="1844"/>
    <lineage>
        <taxon>Bacteria</taxon>
        <taxon>Bacillati</taxon>
        <taxon>Actinomycetota</taxon>
        <taxon>Actinomycetes</taxon>
        <taxon>Propionibacteriales</taxon>
        <taxon>Nocardioidaceae</taxon>
        <taxon>Nocardioides</taxon>
    </lineage>
</organism>
<dbReference type="Proteomes" id="UP000033772">
    <property type="component" value="Unassembled WGS sequence"/>
</dbReference>
<evidence type="ECO:0000256" key="1">
    <source>
        <dbReference type="SAM" id="MobiDB-lite"/>
    </source>
</evidence>
<evidence type="ECO:0000313" key="2">
    <source>
        <dbReference type="EMBL" id="OIJ27498.1"/>
    </source>
</evidence>
<feature type="region of interest" description="Disordered" evidence="1">
    <location>
        <begin position="148"/>
        <end position="175"/>
    </location>
</feature>
<dbReference type="STRING" id="1844.UG56_007380"/>
<dbReference type="RefSeq" id="WP_045547489.1">
    <property type="nucleotide sequence ID" value="NZ_JZDQ02000008.1"/>
</dbReference>
<protein>
    <submittedName>
        <fullName evidence="2">Uncharacterized protein</fullName>
    </submittedName>
</protein>
<feature type="compositionally biased region" description="Acidic residues" evidence="1">
    <location>
        <begin position="16"/>
        <end position="26"/>
    </location>
</feature>
<proteinExistence type="predicted"/>
<gene>
    <name evidence="2" type="ORF">UG56_007380</name>
</gene>
<feature type="compositionally biased region" description="Polar residues" evidence="1">
    <location>
        <begin position="1"/>
        <end position="11"/>
    </location>
</feature>
<feature type="region of interest" description="Disordered" evidence="1">
    <location>
        <begin position="1"/>
        <end position="40"/>
    </location>
</feature>
<sequence>MEITDASSAATGNVDPDPDDPTDTDEPVAVPVPTLPIGGGSFPLDGSPGVVCADVSWLWPDGNNPSVPEGVSVRVTDYDVEPEVFEPAPEASCEGASCLDGFVFTSGSTACQVALRSLVPWTDEQQGEDAVLRLAGEMTCSVEPCELENVEGGDTEVTLEAPEVDTEPSESTETG</sequence>
<accession>A0A1J4N7J9</accession>
<dbReference type="AlphaFoldDB" id="A0A1J4N7J9"/>